<protein>
    <submittedName>
        <fullName evidence="6">TetR/AcrR family transcriptional regulator</fullName>
    </submittedName>
</protein>
<keyword evidence="2 4" id="KW-0238">DNA-binding</keyword>
<dbReference type="RefSeq" id="WP_283487054.1">
    <property type="nucleotide sequence ID" value="NZ_CP125947.1"/>
</dbReference>
<name>A0ABY8SXG4_9BURK</name>
<dbReference type="InterPro" id="IPR041490">
    <property type="entry name" value="KstR2_TetR_C"/>
</dbReference>
<dbReference type="Pfam" id="PF17932">
    <property type="entry name" value="TetR_C_24"/>
    <property type="match status" value="1"/>
</dbReference>
<sequence>MARGRAAGYDDQRDLILQHAAALFARQGYAATSMNEVAQACGLSKPAIYHYFTEKYALLFEICDTHLTRLQALEQEVKDLPGLDAQQRLRSLIARFVEEYALSAHAHRVLTESVRYLKGEDHQQVLDKERALVAGFSKTLAQIRLDLDEAGLSKAISMLLFGMMNWMFTWLRSDGALDQEAMAQLVADLFMGGIGEVQTPTPKAEKTLAQI</sequence>
<dbReference type="InterPro" id="IPR009057">
    <property type="entry name" value="Homeodomain-like_sf"/>
</dbReference>
<proteinExistence type="predicted"/>
<dbReference type="Proteomes" id="UP001240697">
    <property type="component" value="Chromosome"/>
</dbReference>
<organism evidence="6 7">
    <name type="scientific">Comamonas resistens</name>
    <dbReference type="NCBI Taxonomy" id="3046670"/>
    <lineage>
        <taxon>Bacteria</taxon>
        <taxon>Pseudomonadati</taxon>
        <taxon>Pseudomonadota</taxon>
        <taxon>Betaproteobacteria</taxon>
        <taxon>Burkholderiales</taxon>
        <taxon>Comamonadaceae</taxon>
        <taxon>Comamonas</taxon>
    </lineage>
</organism>
<dbReference type="SUPFAM" id="SSF46689">
    <property type="entry name" value="Homeodomain-like"/>
    <property type="match status" value="1"/>
</dbReference>
<feature type="domain" description="HTH tetR-type" evidence="5">
    <location>
        <begin position="10"/>
        <end position="70"/>
    </location>
</feature>
<dbReference type="InterPro" id="IPR036271">
    <property type="entry name" value="Tet_transcr_reg_TetR-rel_C_sf"/>
</dbReference>
<dbReference type="PANTHER" id="PTHR30055:SF234">
    <property type="entry name" value="HTH-TYPE TRANSCRIPTIONAL REGULATOR BETI"/>
    <property type="match status" value="1"/>
</dbReference>
<dbReference type="Pfam" id="PF00440">
    <property type="entry name" value="TetR_N"/>
    <property type="match status" value="1"/>
</dbReference>
<dbReference type="EMBL" id="CP125947">
    <property type="protein sequence ID" value="WHS65961.1"/>
    <property type="molecule type" value="Genomic_DNA"/>
</dbReference>
<dbReference type="PRINTS" id="PR00455">
    <property type="entry name" value="HTHTETR"/>
</dbReference>
<evidence type="ECO:0000256" key="4">
    <source>
        <dbReference type="PROSITE-ProRule" id="PRU00335"/>
    </source>
</evidence>
<evidence type="ECO:0000256" key="3">
    <source>
        <dbReference type="ARBA" id="ARBA00023163"/>
    </source>
</evidence>
<dbReference type="PROSITE" id="PS50977">
    <property type="entry name" value="HTH_TETR_2"/>
    <property type="match status" value="1"/>
</dbReference>
<evidence type="ECO:0000256" key="2">
    <source>
        <dbReference type="ARBA" id="ARBA00023125"/>
    </source>
</evidence>
<dbReference type="InterPro" id="IPR050109">
    <property type="entry name" value="HTH-type_TetR-like_transc_reg"/>
</dbReference>
<keyword evidence="1" id="KW-0805">Transcription regulation</keyword>
<evidence type="ECO:0000256" key="1">
    <source>
        <dbReference type="ARBA" id="ARBA00023015"/>
    </source>
</evidence>
<dbReference type="Gene3D" id="1.10.357.10">
    <property type="entry name" value="Tetracycline Repressor, domain 2"/>
    <property type="match status" value="1"/>
</dbReference>
<dbReference type="SUPFAM" id="SSF48498">
    <property type="entry name" value="Tetracyclin repressor-like, C-terminal domain"/>
    <property type="match status" value="1"/>
</dbReference>
<dbReference type="PANTHER" id="PTHR30055">
    <property type="entry name" value="HTH-TYPE TRANSCRIPTIONAL REGULATOR RUTR"/>
    <property type="match status" value="1"/>
</dbReference>
<feature type="DNA-binding region" description="H-T-H motif" evidence="4">
    <location>
        <begin position="33"/>
        <end position="52"/>
    </location>
</feature>
<evidence type="ECO:0000259" key="5">
    <source>
        <dbReference type="PROSITE" id="PS50977"/>
    </source>
</evidence>
<dbReference type="InterPro" id="IPR001647">
    <property type="entry name" value="HTH_TetR"/>
</dbReference>
<evidence type="ECO:0000313" key="7">
    <source>
        <dbReference type="Proteomes" id="UP001240697"/>
    </source>
</evidence>
<reference evidence="6 7" key="1">
    <citation type="submission" date="2023-05" db="EMBL/GenBank/DDBJ databases">
        <authorList>
            <person name="Yin Y."/>
            <person name="Lu Z."/>
        </authorList>
    </citation>
    <scope>NUCLEOTIDE SEQUENCE [LARGE SCALE GENOMIC DNA]</scope>
    <source>
        <strain evidence="6 7">ZM22</strain>
    </source>
</reference>
<gene>
    <name evidence="6" type="ORF">QMY55_02035</name>
</gene>
<evidence type="ECO:0000313" key="6">
    <source>
        <dbReference type="EMBL" id="WHS65961.1"/>
    </source>
</evidence>
<accession>A0ABY8SXG4</accession>
<dbReference type="Gene3D" id="1.10.10.60">
    <property type="entry name" value="Homeodomain-like"/>
    <property type="match status" value="1"/>
</dbReference>
<keyword evidence="3" id="KW-0804">Transcription</keyword>
<keyword evidence="7" id="KW-1185">Reference proteome</keyword>